<evidence type="ECO:0008006" key="3">
    <source>
        <dbReference type="Google" id="ProtNLM"/>
    </source>
</evidence>
<dbReference type="EMBL" id="ML119178">
    <property type="protein sequence ID" value="RPB07625.1"/>
    <property type="molecule type" value="Genomic_DNA"/>
</dbReference>
<evidence type="ECO:0000313" key="1">
    <source>
        <dbReference type="EMBL" id="RPB07625.1"/>
    </source>
</evidence>
<name>A0A3N4KPC2_9PEZI</name>
<reference evidence="1 2" key="1">
    <citation type="journal article" date="2018" name="Nat. Ecol. Evol.">
        <title>Pezizomycetes genomes reveal the molecular basis of ectomycorrhizal truffle lifestyle.</title>
        <authorList>
            <person name="Murat C."/>
            <person name="Payen T."/>
            <person name="Noel B."/>
            <person name="Kuo A."/>
            <person name="Morin E."/>
            <person name="Chen J."/>
            <person name="Kohler A."/>
            <person name="Krizsan K."/>
            <person name="Balestrini R."/>
            <person name="Da Silva C."/>
            <person name="Montanini B."/>
            <person name="Hainaut M."/>
            <person name="Levati E."/>
            <person name="Barry K.W."/>
            <person name="Belfiori B."/>
            <person name="Cichocki N."/>
            <person name="Clum A."/>
            <person name="Dockter R.B."/>
            <person name="Fauchery L."/>
            <person name="Guy J."/>
            <person name="Iotti M."/>
            <person name="Le Tacon F."/>
            <person name="Lindquist E.A."/>
            <person name="Lipzen A."/>
            <person name="Malagnac F."/>
            <person name="Mello A."/>
            <person name="Molinier V."/>
            <person name="Miyauchi S."/>
            <person name="Poulain J."/>
            <person name="Riccioni C."/>
            <person name="Rubini A."/>
            <person name="Sitrit Y."/>
            <person name="Splivallo R."/>
            <person name="Traeger S."/>
            <person name="Wang M."/>
            <person name="Zifcakova L."/>
            <person name="Wipf D."/>
            <person name="Zambonelli A."/>
            <person name="Paolocci F."/>
            <person name="Nowrousian M."/>
            <person name="Ottonello S."/>
            <person name="Baldrian P."/>
            <person name="Spatafora J.W."/>
            <person name="Henrissat B."/>
            <person name="Nagy L.G."/>
            <person name="Aury J.M."/>
            <person name="Wincker P."/>
            <person name="Grigoriev I.V."/>
            <person name="Bonfante P."/>
            <person name="Martin F.M."/>
        </authorList>
    </citation>
    <scope>NUCLEOTIDE SEQUENCE [LARGE SCALE GENOMIC DNA]</scope>
    <source>
        <strain evidence="1 2">CCBAS932</strain>
    </source>
</reference>
<dbReference type="Proteomes" id="UP000277580">
    <property type="component" value="Unassembled WGS sequence"/>
</dbReference>
<proteinExistence type="predicted"/>
<dbReference type="OrthoDB" id="5326394at2759"/>
<accession>A0A3N4KPC2</accession>
<protein>
    <recommendedName>
        <fullName evidence="3">Fungal N-terminal domain-containing protein</fullName>
    </recommendedName>
</protein>
<dbReference type="InParanoid" id="A0A3N4KPC2"/>
<keyword evidence="2" id="KW-1185">Reference proteome</keyword>
<sequence>MEGLSLISIVATCIDLAQTIDAAVQRVRGARDELDEGLQTVSSTRRLLSQFQHMFESSHLPQDVLEDYIKNMRPLQCELESIQRSLNRYLRSSSKRKGFASLAWRIKWGRDSDKHQRNLKNLNNNLYNTIATLTLKVNILAFDAIQVGHGRGSGSSSPAPDSPVMSTEEALSALGKEYARAAQDLQDMEWQNIPVAHIQQSYAAAAKTFQIEEWSGPQPGSFCSSAFTFTVNEPKMNVCLEKV</sequence>
<organism evidence="1 2">
    <name type="scientific">Morchella conica CCBAS932</name>
    <dbReference type="NCBI Taxonomy" id="1392247"/>
    <lineage>
        <taxon>Eukaryota</taxon>
        <taxon>Fungi</taxon>
        <taxon>Dikarya</taxon>
        <taxon>Ascomycota</taxon>
        <taxon>Pezizomycotina</taxon>
        <taxon>Pezizomycetes</taxon>
        <taxon>Pezizales</taxon>
        <taxon>Morchellaceae</taxon>
        <taxon>Morchella</taxon>
    </lineage>
</organism>
<evidence type="ECO:0000313" key="2">
    <source>
        <dbReference type="Proteomes" id="UP000277580"/>
    </source>
</evidence>
<dbReference type="AlphaFoldDB" id="A0A3N4KPC2"/>
<gene>
    <name evidence="1" type="ORF">P167DRAFT_579066</name>
</gene>